<comment type="catalytic activity">
    <reaction evidence="2">
        <text>CDP-2,3-bis-O-(phytanyl)-sn-glycerol + 1D-myo-inositol 3-phosphate = saturated 1-archaetidyl-1D-myo-inositol 3-phosphate + CMP + H(+)</text>
        <dbReference type="Rhea" id="RHEA:36823"/>
        <dbReference type="ChEBI" id="CHEBI:15378"/>
        <dbReference type="ChEBI" id="CHEBI:58401"/>
        <dbReference type="ChEBI" id="CHEBI:60377"/>
        <dbReference type="ChEBI" id="CHEBI:74004"/>
        <dbReference type="ChEBI" id="CHEBI:74006"/>
        <dbReference type="EC" id="2.7.8.39"/>
    </reaction>
</comment>
<evidence type="ECO:0000313" key="5">
    <source>
        <dbReference type="Proteomes" id="UP000011281"/>
    </source>
</evidence>
<keyword evidence="2" id="KW-0443">Lipid metabolism</keyword>
<keyword evidence="2" id="KW-1003">Cell membrane</keyword>
<reference evidence="4 5" key="1">
    <citation type="journal article" date="2012" name="ISME J.">
        <title>Genomic evidence of rapid, global-scale gene flow in a Sulfolobus species.</title>
        <authorList>
            <person name="Mao D."/>
            <person name="Grogan D."/>
        </authorList>
    </citation>
    <scope>NUCLEOTIDE SEQUENCE [LARGE SCALE GENOMIC DNA]</scope>
    <source>
        <strain evidence="4 5">N8</strain>
    </source>
</reference>
<dbReference type="InterPro" id="IPR044270">
    <property type="entry name" value="AIP_synthase"/>
</dbReference>
<dbReference type="KEGG" id="sacn:SacN8_07475"/>
<dbReference type="HOGENOM" id="CLU_080384_1_0_2"/>
<feature type="binding site" evidence="2">
    <location>
        <position position="69"/>
    </location>
    <ligand>
        <name>Mg(2+)</name>
        <dbReference type="ChEBI" id="CHEBI:18420"/>
        <label>1</label>
    </ligand>
</feature>
<feature type="binding site" evidence="2">
    <location>
        <position position="69"/>
    </location>
    <ligand>
        <name>Mg(2+)</name>
        <dbReference type="ChEBI" id="CHEBI:18420"/>
        <label>2</label>
    </ligand>
</feature>
<gene>
    <name evidence="4" type="ORF">SacN8_07475</name>
</gene>
<comment type="subcellular location">
    <subcellularLocation>
        <location evidence="2">Cell membrane</location>
        <topology evidence="2">Multi-pass membrane protein</topology>
    </subcellularLocation>
</comment>
<feature type="binding site" evidence="2">
    <location>
        <position position="72"/>
    </location>
    <ligand>
        <name>Mg(2+)</name>
        <dbReference type="ChEBI" id="CHEBI:18420"/>
        <label>1</label>
    </ligand>
</feature>
<feature type="binding site" evidence="2">
    <location>
        <position position="94"/>
    </location>
    <ligand>
        <name>Mg(2+)</name>
        <dbReference type="ChEBI" id="CHEBI:18420"/>
        <label>2</label>
    </ligand>
</feature>
<comment type="similarity">
    <text evidence="2 3">Belongs to the CDP-alcohol phosphatidyltransferase class-I family.</text>
</comment>
<dbReference type="EMBL" id="CP002817">
    <property type="protein sequence ID" value="AGE71455.1"/>
    <property type="molecule type" value="Genomic_DNA"/>
</dbReference>
<evidence type="ECO:0000256" key="3">
    <source>
        <dbReference type="RuleBase" id="RU003750"/>
    </source>
</evidence>
<keyword evidence="2" id="KW-0464">Manganese</keyword>
<dbReference type="GO" id="GO:0005886">
    <property type="term" value="C:plasma membrane"/>
    <property type="evidence" value="ECO:0007669"/>
    <property type="project" value="UniProtKB-SubCell"/>
</dbReference>
<comment type="pathway">
    <text evidence="2">Lipid metabolism; phospholipid metabolism.</text>
</comment>
<evidence type="ECO:0000313" key="4">
    <source>
        <dbReference type="EMBL" id="AGE71455.1"/>
    </source>
</evidence>
<dbReference type="Gene3D" id="1.20.120.1760">
    <property type="match status" value="1"/>
</dbReference>
<keyword evidence="2" id="KW-0460">Magnesium</keyword>
<keyword evidence="1 2" id="KW-0808">Transferase</keyword>
<dbReference type="UniPathway" id="UPA00085"/>
<dbReference type="Proteomes" id="UP000011281">
    <property type="component" value="Chromosome"/>
</dbReference>
<evidence type="ECO:0000256" key="1">
    <source>
        <dbReference type="ARBA" id="ARBA00022679"/>
    </source>
</evidence>
<feature type="binding site" evidence="2">
    <location>
        <position position="90"/>
    </location>
    <ligand>
        <name>Mg(2+)</name>
        <dbReference type="ChEBI" id="CHEBI:18420"/>
        <label>2</label>
    </ligand>
</feature>
<keyword evidence="2" id="KW-0472">Membrane</keyword>
<feature type="active site" description="Proton acceptor" evidence="2">
    <location>
        <position position="94"/>
    </location>
</feature>
<protein>
    <recommendedName>
        <fullName evidence="2">Archaetidylinositol phosphate synthase</fullName>
        <shortName evidence="2">AIP synthase</shortName>
        <ecNumber evidence="2">2.7.8.39</ecNumber>
    </recommendedName>
</protein>
<accession>M1J6F7</accession>
<dbReference type="PATRIC" id="fig|1028566.6.peg.1473"/>
<feature type="transmembrane region" description="Helical" evidence="2">
    <location>
        <begin position="29"/>
        <end position="52"/>
    </location>
</feature>
<dbReference type="InterPro" id="IPR000462">
    <property type="entry name" value="CDP-OH_P_trans"/>
</dbReference>
<dbReference type="Pfam" id="PF01066">
    <property type="entry name" value="CDP-OH_P_transf"/>
    <property type="match status" value="1"/>
</dbReference>
<sequence length="196" mass="21678">MVLVMLTRIRKQSKKILLPIARALIKIKINANTITFVGLILSLIYLIVLVFFKNPILGLVLLLLSGFMDAIDGEVARLSGSAGSKGSFLDSSLDRIEDMNYILGLLGLGFPSLLVGLLIGISITISYLRAKAESLGLKKIEGRGLIERGERIIILFVILLVSIFSVLISLYIAYIFLILSIVTVIQRFIYIYFNLS</sequence>
<dbReference type="InterPro" id="IPR043130">
    <property type="entry name" value="CDP-OH_PTrfase_TM_dom"/>
</dbReference>
<dbReference type="GO" id="GO:0008654">
    <property type="term" value="P:phospholipid biosynthetic process"/>
    <property type="evidence" value="ECO:0007669"/>
    <property type="project" value="UniProtKB-UniRule"/>
</dbReference>
<dbReference type="AlphaFoldDB" id="M1J6F7"/>
<dbReference type="NCBIfam" id="NF040950">
    <property type="entry name" value="archin_ph_syn"/>
    <property type="match status" value="1"/>
</dbReference>
<keyword evidence="2" id="KW-0812">Transmembrane</keyword>
<keyword evidence="2" id="KW-1208">Phospholipid metabolism</keyword>
<comment type="cofactor">
    <cofactor evidence="2">
        <name>Mn(2+)</name>
        <dbReference type="ChEBI" id="CHEBI:29035"/>
    </cofactor>
    <cofactor evidence="2">
        <name>Mg(2+)</name>
        <dbReference type="ChEBI" id="CHEBI:18420"/>
    </cofactor>
    <text evidence="2">Binds 2 Mg(2+) or Mn(2+) ions per subunit.</text>
</comment>
<evidence type="ECO:0000256" key="2">
    <source>
        <dbReference type="HAMAP-Rule" id="MF_02242"/>
    </source>
</evidence>
<proteinExistence type="inferred from homology"/>
<keyword evidence="2" id="KW-1133">Transmembrane helix</keyword>
<keyword evidence="2" id="KW-0444">Lipid biosynthesis</keyword>
<feature type="transmembrane region" description="Helical" evidence="2">
    <location>
        <begin position="101"/>
        <end position="128"/>
    </location>
</feature>
<feature type="transmembrane region" description="Helical" evidence="2">
    <location>
        <begin position="149"/>
        <end position="168"/>
    </location>
</feature>
<dbReference type="InterPro" id="IPR048254">
    <property type="entry name" value="CDP_ALCOHOL_P_TRANSF_CS"/>
</dbReference>
<dbReference type="GO" id="GO:0000287">
    <property type="term" value="F:magnesium ion binding"/>
    <property type="evidence" value="ECO:0007669"/>
    <property type="project" value="UniProtKB-UniRule"/>
</dbReference>
<keyword evidence="2" id="KW-0479">Metal-binding</keyword>
<dbReference type="PROSITE" id="PS00379">
    <property type="entry name" value="CDP_ALCOHOL_P_TRANSF"/>
    <property type="match status" value="1"/>
</dbReference>
<organism evidence="5">
    <name type="scientific">Sulfolobus acidocaldarius N8</name>
    <dbReference type="NCBI Taxonomy" id="1028566"/>
    <lineage>
        <taxon>Archaea</taxon>
        <taxon>Thermoproteota</taxon>
        <taxon>Thermoprotei</taxon>
        <taxon>Sulfolobales</taxon>
        <taxon>Sulfolobaceae</taxon>
        <taxon>Sulfolobus</taxon>
    </lineage>
</organism>
<name>M1J6F7_9CREN</name>
<comment type="function">
    <text evidence="2">Catalyzes the formation of archaetidylinositol phosphate (AIP) from CDP-archaeol (CDP-ArOH or CDP-2,3-bis-(O-phytanyl)-sn-glycerol) and 1L-myo-inositol 1-phosphate (IP or 1D-myo-inositol 3-phosphate). AIP is a precursor of archaetidyl-myo-inositol (AI), an ether-type inositol phospholipid ubiquitously distributed in archaea membranes and essential for glycolipid biosynthesis in archaea.</text>
</comment>
<dbReference type="GO" id="GO:0016780">
    <property type="term" value="F:phosphotransferase activity, for other substituted phosphate groups"/>
    <property type="evidence" value="ECO:0007669"/>
    <property type="project" value="UniProtKB-UniRule"/>
</dbReference>
<comment type="caution">
    <text evidence="2">Lacks conserved residue(s) required for the propagation of feature annotation.</text>
</comment>
<feature type="binding site" evidence="2">
    <location>
        <position position="90"/>
    </location>
    <ligand>
        <name>Mg(2+)</name>
        <dbReference type="ChEBI" id="CHEBI:18420"/>
        <label>1</label>
    </ligand>
</feature>
<dbReference type="EC" id="2.7.8.39" evidence="2"/>
<dbReference type="InterPro" id="IPR054868">
    <property type="entry name" value="archin_ph_syn"/>
</dbReference>
<dbReference type="HAMAP" id="MF_02242">
    <property type="entry name" value="AIP_synthase"/>
    <property type="match status" value="1"/>
</dbReference>